<accession>A0ABT4RDY3</accession>
<dbReference type="RefSeq" id="WP_202952145.1">
    <property type="nucleotide sequence ID" value="NZ_JAPCID010000005.1"/>
</dbReference>
<evidence type="ECO:0000256" key="1">
    <source>
        <dbReference type="SAM" id="SignalP"/>
    </source>
</evidence>
<proteinExistence type="predicted"/>
<protein>
    <submittedName>
        <fullName evidence="2">DNRLRE domain-containing protein</fullName>
    </submittedName>
</protein>
<reference evidence="2" key="1">
    <citation type="submission" date="2022-10" db="EMBL/GenBank/DDBJ databases">
        <title>The WGS of Solirubrobacter sp. CPCC 204708.</title>
        <authorList>
            <person name="Jiang Z."/>
        </authorList>
    </citation>
    <scope>NUCLEOTIDE SEQUENCE</scope>
    <source>
        <strain evidence="2">CPCC 204708</strain>
    </source>
</reference>
<dbReference type="NCBIfam" id="NF033679">
    <property type="entry name" value="DNRLRE_dom"/>
    <property type="match status" value="1"/>
</dbReference>
<dbReference type="Proteomes" id="UP001147700">
    <property type="component" value="Unassembled WGS sequence"/>
</dbReference>
<sequence>MPDHGAARRALRTFAATVLVTLGAAAPAAAQTVEISGSDSRNCWVASNGVTEFEDCNSAYIGQSGAYEFRGLLWFDIAAYVPDTALVTDAYLKLPLGGYDEEDVCGSGLHLRAQSADWLTQTPTWTTPDGTTLWDGGSSTWSHISHYASTCDESGVIFDLTGPVGDLAANPEYNLGWSLVNGDGTQFAVSNNWGAIPQLFVSYE</sequence>
<comment type="caution">
    <text evidence="2">The sequence shown here is derived from an EMBL/GenBank/DDBJ whole genome shotgun (WGS) entry which is preliminary data.</text>
</comment>
<evidence type="ECO:0000313" key="3">
    <source>
        <dbReference type="Proteomes" id="UP001147700"/>
    </source>
</evidence>
<organism evidence="2 3">
    <name type="scientific">Solirubrobacter deserti</name>
    <dbReference type="NCBI Taxonomy" id="2282478"/>
    <lineage>
        <taxon>Bacteria</taxon>
        <taxon>Bacillati</taxon>
        <taxon>Actinomycetota</taxon>
        <taxon>Thermoleophilia</taxon>
        <taxon>Solirubrobacterales</taxon>
        <taxon>Solirubrobacteraceae</taxon>
        <taxon>Solirubrobacter</taxon>
    </lineage>
</organism>
<evidence type="ECO:0000313" key="2">
    <source>
        <dbReference type="EMBL" id="MDA0136540.1"/>
    </source>
</evidence>
<gene>
    <name evidence="2" type="ORF">OJ962_03455</name>
</gene>
<feature type="chain" id="PRO_5046350576" evidence="1">
    <location>
        <begin position="31"/>
        <end position="204"/>
    </location>
</feature>
<name>A0ABT4RDY3_9ACTN</name>
<dbReference type="EMBL" id="JAPCID010000005">
    <property type="protein sequence ID" value="MDA0136540.1"/>
    <property type="molecule type" value="Genomic_DNA"/>
</dbReference>
<keyword evidence="1" id="KW-0732">Signal</keyword>
<feature type="signal peptide" evidence="1">
    <location>
        <begin position="1"/>
        <end position="30"/>
    </location>
</feature>
<keyword evidence="3" id="KW-1185">Reference proteome</keyword>